<dbReference type="AlphaFoldDB" id="A0AAD9QK91"/>
<reference evidence="1" key="2">
    <citation type="journal article" date="2023" name="Science">
        <title>Genomic signatures of disease resistance in endangered staghorn corals.</title>
        <authorList>
            <person name="Vollmer S.V."/>
            <person name="Selwyn J.D."/>
            <person name="Despard B.A."/>
            <person name="Roesel C.L."/>
        </authorList>
    </citation>
    <scope>NUCLEOTIDE SEQUENCE</scope>
    <source>
        <strain evidence="1">K2</strain>
    </source>
</reference>
<evidence type="ECO:0000313" key="1">
    <source>
        <dbReference type="EMBL" id="KAK2562822.1"/>
    </source>
</evidence>
<sequence>MSKSTSKGSSARLSTLLEQLQKLCLAGSEAKYEQEKADVEQLRYVTNKIQQLLSSQEKCRKDLTTKFTDGLSTLLVVLEMSADTQLTLNILGCLCELLSTGKRAAVLVAKGAVDIILRVIVNTSKEASVCEEILLLSHVILTKVGPKAINCNALAKLGAVNVLFRVVNSCGHRRRVVLRRLLALGLFQCCYRCFVTGRELIIITDKPAYEKPS</sequence>
<organism evidence="1 2">
    <name type="scientific">Acropora cervicornis</name>
    <name type="common">Staghorn coral</name>
    <dbReference type="NCBI Taxonomy" id="6130"/>
    <lineage>
        <taxon>Eukaryota</taxon>
        <taxon>Metazoa</taxon>
        <taxon>Cnidaria</taxon>
        <taxon>Anthozoa</taxon>
        <taxon>Hexacorallia</taxon>
        <taxon>Scleractinia</taxon>
        <taxon>Astrocoeniina</taxon>
        <taxon>Acroporidae</taxon>
        <taxon>Acropora</taxon>
    </lineage>
</organism>
<protein>
    <submittedName>
        <fullName evidence="1">Cytosolic carboxypeptidase 1</fullName>
    </submittedName>
</protein>
<dbReference type="GO" id="GO:0004180">
    <property type="term" value="F:carboxypeptidase activity"/>
    <property type="evidence" value="ECO:0007669"/>
    <property type="project" value="UniProtKB-KW"/>
</dbReference>
<name>A0AAD9QK91_ACRCE</name>
<accession>A0AAD9QK91</accession>
<dbReference type="SUPFAM" id="SSF48371">
    <property type="entry name" value="ARM repeat"/>
    <property type="match status" value="1"/>
</dbReference>
<keyword evidence="1" id="KW-0121">Carboxypeptidase</keyword>
<dbReference type="InterPro" id="IPR016024">
    <property type="entry name" value="ARM-type_fold"/>
</dbReference>
<dbReference type="Pfam" id="PF25571">
    <property type="entry name" value="TPR_CCP1_N"/>
    <property type="match status" value="1"/>
</dbReference>
<reference evidence="1" key="1">
    <citation type="journal article" date="2023" name="G3 (Bethesda)">
        <title>Whole genome assembly and annotation of the endangered Caribbean coral Acropora cervicornis.</title>
        <authorList>
            <person name="Selwyn J.D."/>
            <person name="Vollmer S.V."/>
        </authorList>
    </citation>
    <scope>NUCLEOTIDE SEQUENCE</scope>
    <source>
        <strain evidence="1">K2</strain>
    </source>
</reference>
<proteinExistence type="predicted"/>
<dbReference type="InterPro" id="IPR011989">
    <property type="entry name" value="ARM-like"/>
</dbReference>
<comment type="caution">
    <text evidence="1">The sequence shown here is derived from an EMBL/GenBank/DDBJ whole genome shotgun (WGS) entry which is preliminary data.</text>
</comment>
<dbReference type="EMBL" id="JARQWQ010000027">
    <property type="protein sequence ID" value="KAK2562822.1"/>
    <property type="molecule type" value="Genomic_DNA"/>
</dbReference>
<evidence type="ECO:0000313" key="2">
    <source>
        <dbReference type="Proteomes" id="UP001249851"/>
    </source>
</evidence>
<gene>
    <name evidence="1" type="ORF">P5673_013779</name>
</gene>
<keyword evidence="2" id="KW-1185">Reference proteome</keyword>
<dbReference type="Gene3D" id="1.25.10.10">
    <property type="entry name" value="Leucine-rich Repeat Variant"/>
    <property type="match status" value="1"/>
</dbReference>
<keyword evidence="1" id="KW-0378">Hydrolase</keyword>
<keyword evidence="1" id="KW-0645">Protease</keyword>
<dbReference type="Proteomes" id="UP001249851">
    <property type="component" value="Unassembled WGS sequence"/>
</dbReference>